<accession>A0AAX4NGH4</accession>
<dbReference type="InterPro" id="IPR036410">
    <property type="entry name" value="HSP_DnaJ_Cys-rich_dom_sf"/>
</dbReference>
<feature type="transmembrane region" description="Helical" evidence="1">
    <location>
        <begin position="81"/>
        <end position="105"/>
    </location>
</feature>
<dbReference type="AlphaFoldDB" id="A0AAX4NGH4"/>
<evidence type="ECO:0000256" key="1">
    <source>
        <dbReference type="SAM" id="Phobius"/>
    </source>
</evidence>
<keyword evidence="3" id="KW-1185">Reference proteome</keyword>
<evidence type="ECO:0000313" key="3">
    <source>
        <dbReference type="Proteomes" id="UP001451606"/>
    </source>
</evidence>
<reference evidence="2 3" key="1">
    <citation type="submission" date="2023-09" db="EMBL/GenBank/DDBJ databases">
        <authorList>
            <person name="Golyshina O.V."/>
            <person name="Lunev E.A."/>
            <person name="Bargiela R."/>
            <person name="Gaines M.C."/>
            <person name="Daum B."/>
            <person name="Bale N.J."/>
            <person name="Koenen M."/>
            <person name="Sinninghe Damst J.S."/>
            <person name="Yakimov M."/>
            <person name="Golyshin P.N."/>
        </authorList>
    </citation>
    <scope>NUCLEOTIDE SEQUENCE [LARGE SCALE GENOMIC DNA]</scope>
    <source>
        <strain evidence="2 3">M1</strain>
    </source>
</reference>
<dbReference type="KEGG" id="omr:OXIME_000822"/>
<dbReference type="RefSeq" id="WP_393972203.1">
    <property type="nucleotide sequence ID" value="NZ_CP133772.1"/>
</dbReference>
<dbReference type="SUPFAM" id="SSF57938">
    <property type="entry name" value="DnaJ/Hsp40 cysteine-rich domain"/>
    <property type="match status" value="1"/>
</dbReference>
<keyword evidence="1" id="KW-1133">Transmembrane helix</keyword>
<dbReference type="Proteomes" id="UP001451606">
    <property type="component" value="Chromosome"/>
</dbReference>
<dbReference type="GeneID" id="95967555"/>
<protein>
    <submittedName>
        <fullName evidence="2">Uncharacterized protein</fullName>
    </submittedName>
</protein>
<sequence length="117" mass="13054">MVELICDTCSGDGHVDNNGHPDICPDCFGLGVVNVDEKDFKNPANNPSRQNIKKGIYMLIGVLAVYYILFFIFQFHFKIGMVSSVIILVTGHIVAVGIFLIFLLYKTINEKTAERTN</sequence>
<dbReference type="EMBL" id="CP133772">
    <property type="protein sequence ID" value="WYY00258.1"/>
    <property type="molecule type" value="Genomic_DNA"/>
</dbReference>
<gene>
    <name evidence="2" type="ORF">OXIME_000822</name>
</gene>
<feature type="transmembrane region" description="Helical" evidence="1">
    <location>
        <begin position="56"/>
        <end position="75"/>
    </location>
</feature>
<dbReference type="Gene3D" id="6.20.20.10">
    <property type="match status" value="1"/>
</dbReference>
<proteinExistence type="predicted"/>
<keyword evidence="1" id="KW-0812">Transmembrane</keyword>
<name>A0AAX4NGH4_9ARCH</name>
<evidence type="ECO:0000313" key="2">
    <source>
        <dbReference type="EMBL" id="WYY00258.1"/>
    </source>
</evidence>
<organism evidence="2 3">
    <name type="scientific">Oxyplasma meridianum</name>
    <dbReference type="NCBI Taxonomy" id="3073602"/>
    <lineage>
        <taxon>Archaea</taxon>
        <taxon>Methanobacteriati</taxon>
        <taxon>Thermoplasmatota</taxon>
        <taxon>Thermoplasmata</taxon>
        <taxon>Thermoplasmatales</taxon>
        <taxon>Thermoplasmataceae</taxon>
        <taxon>Oxyplasma</taxon>
    </lineage>
</organism>
<keyword evidence="1" id="KW-0472">Membrane</keyword>